<comment type="caution">
    <text evidence="2">The sequence shown here is derived from an EMBL/GenBank/DDBJ whole genome shotgun (WGS) entry which is preliminary data.</text>
</comment>
<dbReference type="PATRIC" id="fig|1678637.3.peg.5686"/>
<feature type="compositionally biased region" description="Basic and acidic residues" evidence="1">
    <location>
        <begin position="69"/>
        <end position="86"/>
    </location>
</feature>
<accession>A0A0K9XAL8</accession>
<organism evidence="2 3">
    <name type="scientific">Streptomyces caatingaensis</name>
    <dbReference type="NCBI Taxonomy" id="1678637"/>
    <lineage>
        <taxon>Bacteria</taxon>
        <taxon>Bacillati</taxon>
        <taxon>Actinomycetota</taxon>
        <taxon>Actinomycetes</taxon>
        <taxon>Kitasatosporales</taxon>
        <taxon>Streptomycetaceae</taxon>
        <taxon>Streptomyces</taxon>
    </lineage>
</organism>
<sequence length="160" mass="17719">MLHREYVAGLIGQLQQLLEEDNNRLCRAQAELEAAKRNAAGARLRTEASLSALRVLEQRLEALTPSPADKADGKDEESRAPRDEKGPTTVEAILGFLAAREKAATHEIVAHVQSVRKHADHSTVSPELTRLKRQGRIVHVEPGWWQISDVERSARAAPEP</sequence>
<name>A0A0K9XAL8_9ACTN</name>
<keyword evidence="3" id="KW-1185">Reference proteome</keyword>
<evidence type="ECO:0000313" key="3">
    <source>
        <dbReference type="Proteomes" id="UP000037288"/>
    </source>
</evidence>
<evidence type="ECO:0000256" key="1">
    <source>
        <dbReference type="SAM" id="MobiDB-lite"/>
    </source>
</evidence>
<dbReference type="AlphaFoldDB" id="A0A0K9XAL8"/>
<dbReference type="RefSeq" id="WP_049718780.1">
    <property type="nucleotide sequence ID" value="NZ_LFXA01000017.1"/>
</dbReference>
<reference evidence="3" key="1">
    <citation type="submission" date="2015-07" db="EMBL/GenBank/DDBJ databases">
        <title>Draft genome sequence of Streptomyces sp. CMAA 1322, a bacterium isolated from Caatinga biome, from dry forest semiarid of Brazil.</title>
        <authorList>
            <person name="Santos S.N."/>
            <person name="Gacesa R."/>
            <person name="Taketani R.G."/>
            <person name="Long P.F."/>
            <person name="Melo I.S."/>
        </authorList>
    </citation>
    <scope>NUCLEOTIDE SEQUENCE [LARGE SCALE GENOMIC DNA]</scope>
    <source>
        <strain evidence="3">CMAA 1322</strain>
    </source>
</reference>
<proteinExistence type="predicted"/>
<gene>
    <name evidence="2" type="ORF">AC230_26615</name>
</gene>
<protein>
    <submittedName>
        <fullName evidence="2">Uncharacterized protein</fullName>
    </submittedName>
</protein>
<evidence type="ECO:0000313" key="2">
    <source>
        <dbReference type="EMBL" id="KNB50243.1"/>
    </source>
</evidence>
<feature type="region of interest" description="Disordered" evidence="1">
    <location>
        <begin position="61"/>
        <end position="88"/>
    </location>
</feature>
<dbReference type="EMBL" id="LFXA01000017">
    <property type="protein sequence ID" value="KNB50243.1"/>
    <property type="molecule type" value="Genomic_DNA"/>
</dbReference>
<dbReference type="Proteomes" id="UP000037288">
    <property type="component" value="Unassembled WGS sequence"/>
</dbReference>